<organism evidence="2 3">
    <name type="scientific">Alkalibaculum bacchi</name>
    <dbReference type="NCBI Taxonomy" id="645887"/>
    <lineage>
        <taxon>Bacteria</taxon>
        <taxon>Bacillati</taxon>
        <taxon>Bacillota</taxon>
        <taxon>Clostridia</taxon>
        <taxon>Eubacteriales</taxon>
        <taxon>Eubacteriaceae</taxon>
        <taxon>Alkalibaculum</taxon>
    </lineage>
</organism>
<feature type="coiled-coil region" evidence="1">
    <location>
        <begin position="10"/>
        <end position="155"/>
    </location>
</feature>
<comment type="caution">
    <text evidence="2">The sequence shown here is derived from an EMBL/GenBank/DDBJ whole genome shotgun (WGS) entry which is preliminary data.</text>
</comment>
<name>A0A366IG54_9FIRM</name>
<dbReference type="AlphaFoldDB" id="A0A366IG54"/>
<evidence type="ECO:0000313" key="3">
    <source>
        <dbReference type="Proteomes" id="UP000253490"/>
    </source>
</evidence>
<keyword evidence="3" id="KW-1185">Reference proteome</keyword>
<dbReference type="OrthoDB" id="9795058at2"/>
<proteinExistence type="predicted"/>
<gene>
    <name evidence="2" type="ORF">DES36_10229</name>
</gene>
<dbReference type="RefSeq" id="WP_113919465.1">
    <property type="nucleotide sequence ID" value="NZ_QNRX01000002.1"/>
</dbReference>
<evidence type="ECO:0000256" key="1">
    <source>
        <dbReference type="SAM" id="Coils"/>
    </source>
</evidence>
<keyword evidence="1" id="KW-0175">Coiled coil</keyword>
<protein>
    <submittedName>
        <fullName evidence="2">Putative nucleic acid-binding Zn-ribbon protein</fullName>
    </submittedName>
</protein>
<dbReference type="EMBL" id="QNRX01000002">
    <property type="protein sequence ID" value="RBP68890.1"/>
    <property type="molecule type" value="Genomic_DNA"/>
</dbReference>
<accession>A0A366IG54</accession>
<dbReference type="Proteomes" id="UP000253490">
    <property type="component" value="Unassembled WGS sequence"/>
</dbReference>
<evidence type="ECO:0000313" key="2">
    <source>
        <dbReference type="EMBL" id="RBP68890.1"/>
    </source>
</evidence>
<reference evidence="2 3" key="1">
    <citation type="submission" date="2018-06" db="EMBL/GenBank/DDBJ databases">
        <title>Genomic Encyclopedia of Type Strains, Phase IV (KMG-IV): sequencing the most valuable type-strain genomes for metagenomic binning, comparative biology and taxonomic classification.</title>
        <authorList>
            <person name="Goeker M."/>
        </authorList>
    </citation>
    <scope>NUCLEOTIDE SEQUENCE [LARGE SCALE GENOMIC DNA]</scope>
    <source>
        <strain evidence="2 3">DSM 22112</strain>
    </source>
</reference>
<sequence>MVDIEMLWELQQLENKIIEVEKEMGVTDLQNHIEKSKETYNKLLQTTKKIAVEYKDKDAIALGLKEEVENIQQAIVIAEEMLNSGEVLKPKAISQLEKDIQDNTNLLEEKNKTLQELRKDNLINIKQIKRFKSKLEQIYEAVESSTKQLEKLQKDVRKSLASVYENIEKINDNLTPESYRFYYDKKENLYPVLVPYTGDSCDGCKMQFSLMFTQSIEKNHLHSYTCENCGRVIIIPQTQEI</sequence>
<dbReference type="Gene3D" id="1.10.287.1490">
    <property type="match status" value="1"/>
</dbReference>